<evidence type="ECO:0000313" key="1">
    <source>
        <dbReference type="EMBL" id="EQB33367.1"/>
    </source>
</evidence>
<organism evidence="1 2">
    <name type="scientific">Sphingobium ummariense RL-3</name>
    <dbReference type="NCBI Taxonomy" id="1346791"/>
    <lineage>
        <taxon>Bacteria</taxon>
        <taxon>Pseudomonadati</taxon>
        <taxon>Pseudomonadota</taxon>
        <taxon>Alphaproteobacteria</taxon>
        <taxon>Sphingomonadales</taxon>
        <taxon>Sphingomonadaceae</taxon>
        <taxon>Sphingobium</taxon>
    </lineage>
</organism>
<dbReference type="EMBL" id="AUWY01000042">
    <property type="protein sequence ID" value="EQB33367.1"/>
    <property type="molecule type" value="Genomic_DNA"/>
</dbReference>
<proteinExistence type="predicted"/>
<reference evidence="1 2" key="1">
    <citation type="journal article" date="2013" name="Genome Announc.">
        <title>Draft Genome Sequence of Sphingobium ummariense Strain RL-3, a Hexachlorocyclohexane-Degrading Bacterium.</title>
        <authorList>
            <person name="Kohli P."/>
            <person name="Dua A."/>
            <person name="Sangwan N."/>
            <person name="Oldach P."/>
            <person name="Khurana J.P."/>
            <person name="Lal R."/>
        </authorList>
    </citation>
    <scope>NUCLEOTIDE SEQUENCE [LARGE SCALE GENOMIC DNA]</scope>
    <source>
        <strain evidence="1 2">RL-3</strain>
    </source>
</reference>
<evidence type="ECO:0000313" key="2">
    <source>
        <dbReference type="Proteomes" id="UP000015523"/>
    </source>
</evidence>
<dbReference type="Proteomes" id="UP000015523">
    <property type="component" value="Unassembled WGS sequence"/>
</dbReference>
<keyword evidence="2" id="KW-1185">Reference proteome</keyword>
<comment type="caution">
    <text evidence="1">The sequence shown here is derived from an EMBL/GenBank/DDBJ whole genome shotgun (WGS) entry which is preliminary data.</text>
</comment>
<gene>
    <name evidence="1" type="ORF">M529_04815</name>
</gene>
<accession>T0J963</accession>
<sequence>MDIIVHMRTTVIFVYIENKLFVKLTNNLASPIPSKLLNLRNWLSYDLCRNLSQHFWIAANIHWPTNRVMCFDLSQRAPVIRNSILRLIALQFRINPFNRIAKLQFYSSELYLPQKISRADAVIQ</sequence>
<name>T0J963_9SPHN</name>
<dbReference type="AlphaFoldDB" id="T0J963"/>
<protein>
    <submittedName>
        <fullName evidence="1">Uncharacterized protein</fullName>
    </submittedName>
</protein>